<dbReference type="AlphaFoldDB" id="M1UCE7"/>
<name>M1UCE7_9CORY</name>
<evidence type="ECO:0000313" key="1">
    <source>
        <dbReference type="EMBL" id="AGG65500.1"/>
    </source>
</evidence>
<dbReference type="EMBL" id="CP004354">
    <property type="protein sequence ID" value="AGG65500.1"/>
    <property type="molecule type" value="Genomic_DNA"/>
</dbReference>
<gene>
    <name evidence="1" type="ORF">H924_00200</name>
</gene>
<protein>
    <submittedName>
        <fullName evidence="1">Uncharacterized protein</fullName>
    </submittedName>
</protein>
<proteinExistence type="predicted"/>
<evidence type="ECO:0000313" key="2">
    <source>
        <dbReference type="Proteomes" id="UP000011760"/>
    </source>
</evidence>
<accession>M1UCE7</accession>
<dbReference type="HOGENOM" id="CLU_2116877_0_0_11"/>
<dbReference type="KEGG" id="ccn:H924_00200"/>
<dbReference type="Proteomes" id="UP000011760">
    <property type="component" value="Chromosome"/>
</dbReference>
<organism evidence="1 2">
    <name type="scientific">Corynebacterium callunae DSM 20147</name>
    <dbReference type="NCBI Taxonomy" id="1121353"/>
    <lineage>
        <taxon>Bacteria</taxon>
        <taxon>Bacillati</taxon>
        <taxon>Actinomycetota</taxon>
        <taxon>Actinomycetes</taxon>
        <taxon>Mycobacteriales</taxon>
        <taxon>Corynebacteriaceae</taxon>
        <taxon>Corynebacterium</taxon>
    </lineage>
</organism>
<sequence length="114" mass="11528">MRVWGGGWLDPPAPGEFPGQGTAVAAVFVGKFRQRFLARDPGDEQSESRGVLVGGLGGSGEAVSAVGASPPGGSFGGGAVFLGGVAAYGAAWSVGCHGEISNRWHLPDWWFGVG</sequence>
<reference evidence="1 2" key="1">
    <citation type="submission" date="2013-02" db="EMBL/GenBank/DDBJ databases">
        <title>The complete genome sequence of Corynebacterium callunae DSM 20147.</title>
        <authorList>
            <person name="Ruckert C."/>
            <person name="Albersmeier A."/>
            <person name="Kalinowski J."/>
        </authorList>
    </citation>
    <scope>NUCLEOTIDE SEQUENCE [LARGE SCALE GENOMIC DNA]</scope>
    <source>
        <strain evidence="1 2">DSM 20147</strain>
    </source>
</reference>
<keyword evidence="2" id="KW-1185">Reference proteome</keyword>